<organism evidence="2 3">
    <name type="scientific">Naematelia encephala</name>
    <dbReference type="NCBI Taxonomy" id="71784"/>
    <lineage>
        <taxon>Eukaryota</taxon>
        <taxon>Fungi</taxon>
        <taxon>Dikarya</taxon>
        <taxon>Basidiomycota</taxon>
        <taxon>Agaricomycotina</taxon>
        <taxon>Tremellomycetes</taxon>
        <taxon>Tremellales</taxon>
        <taxon>Naemateliaceae</taxon>
        <taxon>Naematelia</taxon>
    </lineage>
</organism>
<dbReference type="CDD" id="cd07361">
    <property type="entry name" value="MEMO_like"/>
    <property type="match status" value="1"/>
</dbReference>
<evidence type="ECO:0000313" key="2">
    <source>
        <dbReference type="EMBL" id="ORY34949.1"/>
    </source>
</evidence>
<dbReference type="PANTHER" id="PTHR11060:SF0">
    <property type="entry name" value="PROTEIN MEMO1"/>
    <property type="match status" value="1"/>
</dbReference>
<comment type="caution">
    <text evidence="2">The sequence shown here is derived from an EMBL/GenBank/DDBJ whole genome shotgun (WGS) entry which is preliminary data.</text>
</comment>
<dbReference type="EMBL" id="MCFC01000002">
    <property type="protein sequence ID" value="ORY34949.1"/>
    <property type="molecule type" value="Genomic_DNA"/>
</dbReference>
<dbReference type="OrthoDB" id="417112at2759"/>
<accession>A0A1Y2BJJ3</accession>
<reference evidence="2 3" key="1">
    <citation type="submission" date="2016-07" db="EMBL/GenBank/DDBJ databases">
        <title>Pervasive Adenine N6-methylation of Active Genes in Fungi.</title>
        <authorList>
            <consortium name="DOE Joint Genome Institute"/>
            <person name="Mondo S.J."/>
            <person name="Dannebaum R.O."/>
            <person name="Kuo R.C."/>
            <person name="Labutti K."/>
            <person name="Haridas S."/>
            <person name="Kuo A."/>
            <person name="Salamov A."/>
            <person name="Ahrendt S.R."/>
            <person name="Lipzen A."/>
            <person name="Sullivan W."/>
            <person name="Andreopoulos W.B."/>
            <person name="Clum A."/>
            <person name="Lindquist E."/>
            <person name="Daum C."/>
            <person name="Ramamoorthy G.K."/>
            <person name="Gryganskyi A."/>
            <person name="Culley D."/>
            <person name="Magnuson J.K."/>
            <person name="James T.Y."/>
            <person name="O'Malley M.A."/>
            <person name="Stajich J.E."/>
            <person name="Spatafora J.W."/>
            <person name="Visel A."/>
            <person name="Grigoriev I.V."/>
        </authorList>
    </citation>
    <scope>NUCLEOTIDE SEQUENCE [LARGE SCALE GENOMIC DNA]</scope>
    <source>
        <strain evidence="2 3">68-887.2</strain>
    </source>
</reference>
<evidence type="ECO:0000313" key="3">
    <source>
        <dbReference type="Proteomes" id="UP000193986"/>
    </source>
</evidence>
<dbReference type="FunCoup" id="A0A1Y2BJJ3">
    <property type="interactions" value="206"/>
</dbReference>
<gene>
    <name evidence="2" type="ORF">BCR39DRAFT_515739</name>
</gene>
<dbReference type="NCBIfam" id="TIGR04336">
    <property type="entry name" value="AmmeMemoSam_B"/>
    <property type="match status" value="1"/>
</dbReference>
<dbReference type="PANTHER" id="PTHR11060">
    <property type="entry name" value="PROTEIN MEMO1"/>
    <property type="match status" value="1"/>
</dbReference>
<name>A0A1Y2BJJ3_9TREE</name>
<dbReference type="AlphaFoldDB" id="A0A1Y2BJJ3"/>
<keyword evidence="3" id="KW-1185">Reference proteome</keyword>
<evidence type="ECO:0000256" key="1">
    <source>
        <dbReference type="ARBA" id="ARBA00006315"/>
    </source>
</evidence>
<dbReference type="InterPro" id="IPR002737">
    <property type="entry name" value="MEMO1_fam"/>
</dbReference>
<protein>
    <submittedName>
        <fullName evidence="2">MEMO1 family</fullName>
    </submittedName>
</protein>
<dbReference type="STRING" id="71784.A0A1Y2BJJ3"/>
<dbReference type="Gene3D" id="3.40.830.10">
    <property type="entry name" value="LigB-like"/>
    <property type="match status" value="1"/>
</dbReference>
<dbReference type="InParanoid" id="A0A1Y2BJJ3"/>
<dbReference type="Pfam" id="PF01875">
    <property type="entry name" value="Memo"/>
    <property type="match status" value="1"/>
</dbReference>
<sequence>MPGTREPTHAGSWYTSNGSQLQRELSSNLSRVTPIPDLAYNPPIQNAKALIAPHAGYSYSGPAAAWAYASIPTNKIKRVFLLGPSHHAYIPGIALSSFDSYGTPLGDIPLDLDVINKLRRTGLFLEMKPSVDEDEHSLEMHLPYIRQVFAGRDDLQLVPLLVGHVDSKSASKIHQVLAEFWADEETFFIVSTDFCHWGTRFSHTPYYPHAPHPPHPVPPVPQIAQPAALDPPDLIKRFSKADPDTPIWKSIQYMDHEGMDLLRDPAGEGSVEKWLAYLDHTKNTICGRNPITILLGLVSHIHGQEAAKPEIVFVRYEQSSRCENGKDSSVSYVSGVLRLPA</sequence>
<comment type="similarity">
    <text evidence="1">Belongs to the MEMO1 family.</text>
</comment>
<dbReference type="Proteomes" id="UP000193986">
    <property type="component" value="Unassembled WGS sequence"/>
</dbReference>
<dbReference type="HAMAP" id="MF_00055">
    <property type="entry name" value="MEMO1"/>
    <property type="match status" value="1"/>
</dbReference>
<proteinExistence type="inferred from homology"/>